<dbReference type="SMART" id="SM00418">
    <property type="entry name" value="HTH_ARSR"/>
    <property type="match status" value="1"/>
</dbReference>
<sequence length="76" mass="8743">MGLTLTEAKKNILRELNGNPSHGYILAKALKVRGSTIYEHLEQLEDHGYIESEEDGRRRIYELTKKGEMIIEAEEL</sequence>
<reference evidence="2 3" key="1">
    <citation type="journal article" date="2014" name="PLoS Genet.">
        <title>Phylogenetically driven sequencing of extremely halophilic archaea reveals strategies for static and dynamic osmo-response.</title>
        <authorList>
            <person name="Becker E.A."/>
            <person name="Seitzer P.M."/>
            <person name="Tritt A."/>
            <person name="Larsen D."/>
            <person name="Krusor M."/>
            <person name="Yao A.I."/>
            <person name="Wu D."/>
            <person name="Madern D."/>
            <person name="Eisen J.A."/>
            <person name="Darling A.E."/>
            <person name="Facciotti M.T."/>
        </authorList>
    </citation>
    <scope>NUCLEOTIDE SEQUENCE [LARGE SCALE GENOMIC DNA]</scope>
    <source>
        <strain evidence="2 3">JCM 10879</strain>
    </source>
</reference>
<proteinExistence type="predicted"/>
<evidence type="ECO:0000313" key="2">
    <source>
        <dbReference type="EMBL" id="EMA40163.1"/>
    </source>
</evidence>
<comment type="caution">
    <text evidence="2">The sequence shown here is derived from an EMBL/GenBank/DDBJ whole genome shotgun (WGS) entry which is preliminary data.</text>
</comment>
<dbReference type="STRING" id="1227454.C446_07514"/>
<dbReference type="InterPro" id="IPR005149">
    <property type="entry name" value="Tscrpt_reg_PadR_N"/>
</dbReference>
<dbReference type="EMBL" id="AOMA01000074">
    <property type="protein sequence ID" value="EMA40163.1"/>
    <property type="molecule type" value="Genomic_DNA"/>
</dbReference>
<accession>M0M423</accession>
<dbReference type="GO" id="GO:0003700">
    <property type="term" value="F:DNA-binding transcription factor activity"/>
    <property type="evidence" value="ECO:0007669"/>
    <property type="project" value="InterPro"/>
</dbReference>
<dbReference type="OrthoDB" id="56053at2157"/>
<dbReference type="Proteomes" id="UP000011607">
    <property type="component" value="Unassembled WGS sequence"/>
</dbReference>
<name>M0M423_9EURY</name>
<dbReference type="AlphaFoldDB" id="M0M423"/>
<dbReference type="InterPro" id="IPR011991">
    <property type="entry name" value="ArsR-like_HTH"/>
</dbReference>
<evidence type="ECO:0000259" key="1">
    <source>
        <dbReference type="SMART" id="SM00418"/>
    </source>
</evidence>
<dbReference type="CDD" id="cd00090">
    <property type="entry name" value="HTH_ARSR"/>
    <property type="match status" value="1"/>
</dbReference>
<dbReference type="Gene3D" id="1.10.10.10">
    <property type="entry name" value="Winged helix-like DNA-binding domain superfamily/Winged helix DNA-binding domain"/>
    <property type="match status" value="1"/>
</dbReference>
<dbReference type="InterPro" id="IPR036388">
    <property type="entry name" value="WH-like_DNA-bd_sf"/>
</dbReference>
<feature type="domain" description="HTH arsR-type" evidence="1">
    <location>
        <begin position="3"/>
        <end position="75"/>
    </location>
</feature>
<protein>
    <submittedName>
        <fullName evidence="2">ArsR family transcription regulator</fullName>
    </submittedName>
</protein>
<dbReference type="Pfam" id="PF03551">
    <property type="entry name" value="PadR"/>
    <property type="match status" value="1"/>
</dbReference>
<keyword evidence="3" id="KW-1185">Reference proteome</keyword>
<organism evidence="2 3">
    <name type="scientific">Halobiforma nitratireducens JCM 10879</name>
    <dbReference type="NCBI Taxonomy" id="1227454"/>
    <lineage>
        <taxon>Archaea</taxon>
        <taxon>Methanobacteriati</taxon>
        <taxon>Methanobacteriota</taxon>
        <taxon>Stenosarchaea group</taxon>
        <taxon>Halobacteria</taxon>
        <taxon>Halobacteriales</taxon>
        <taxon>Natrialbaceae</taxon>
        <taxon>Halobiforma</taxon>
    </lineage>
</organism>
<dbReference type="RefSeq" id="WP_006672438.1">
    <property type="nucleotide sequence ID" value="NZ_AOMA01000074.1"/>
</dbReference>
<dbReference type="eggNOG" id="arCOG01683">
    <property type="taxonomic scope" value="Archaea"/>
</dbReference>
<gene>
    <name evidence="2" type="ORF">C446_07514</name>
</gene>
<dbReference type="InterPro" id="IPR001845">
    <property type="entry name" value="HTH_ArsR_DNA-bd_dom"/>
</dbReference>
<dbReference type="SUPFAM" id="SSF46785">
    <property type="entry name" value="Winged helix' DNA-binding domain"/>
    <property type="match status" value="1"/>
</dbReference>
<evidence type="ECO:0000313" key="3">
    <source>
        <dbReference type="Proteomes" id="UP000011607"/>
    </source>
</evidence>
<dbReference type="InterPro" id="IPR036390">
    <property type="entry name" value="WH_DNA-bd_sf"/>
</dbReference>